<dbReference type="AlphaFoldDB" id="A0A9W6NG69"/>
<evidence type="ECO:0000313" key="4">
    <source>
        <dbReference type="Proteomes" id="UP001143328"/>
    </source>
</evidence>
<keyword evidence="2" id="KW-0812">Transmembrane</keyword>
<evidence type="ECO:0000256" key="1">
    <source>
        <dbReference type="SAM" id="MobiDB-lite"/>
    </source>
</evidence>
<sequence length="269" mass="30500">MADTPTEEQEAPPPEEATAVAEVSDALPHPWNALPDEQFRLLRLAPLPADRYTGPRPLRFVQMGRLARHSPDQSFLRLSISLPGIMTRKGDNLLEVWIDHRRKEVRFGPDRGLHIEPINRGLGRFLLAQGIAWAQQRCAHYTVEGGALGIKDVLSEDARLRRDHFLKAQGFDLDYADAQQAKVTYSAARVSNLKGDWNKEKVQSIELMDAAAMLEHADHNLREQDAKILKQQQRIDSLRREDGTQRFTIACLVAFCVFQAGLFIWMASR</sequence>
<name>A0A9W6NG69_9PSED</name>
<evidence type="ECO:0000313" key="3">
    <source>
        <dbReference type="EMBL" id="GLK89547.1"/>
    </source>
</evidence>
<dbReference type="EMBL" id="BSFN01000006">
    <property type="protein sequence ID" value="GLK89547.1"/>
    <property type="molecule type" value="Genomic_DNA"/>
</dbReference>
<feature type="region of interest" description="Disordered" evidence="1">
    <location>
        <begin position="1"/>
        <end position="20"/>
    </location>
</feature>
<evidence type="ECO:0000256" key="2">
    <source>
        <dbReference type="SAM" id="Phobius"/>
    </source>
</evidence>
<organism evidence="3 4">
    <name type="scientific">Pseudomonas turukhanskensis</name>
    <dbReference type="NCBI Taxonomy" id="1806536"/>
    <lineage>
        <taxon>Bacteria</taxon>
        <taxon>Pseudomonadati</taxon>
        <taxon>Pseudomonadota</taxon>
        <taxon>Gammaproteobacteria</taxon>
        <taxon>Pseudomonadales</taxon>
        <taxon>Pseudomonadaceae</taxon>
        <taxon>Pseudomonas</taxon>
    </lineage>
</organism>
<accession>A0A9W6NG69</accession>
<proteinExistence type="predicted"/>
<feature type="compositionally biased region" description="Acidic residues" evidence="1">
    <location>
        <begin position="1"/>
        <end position="10"/>
    </location>
</feature>
<reference evidence="3" key="2">
    <citation type="submission" date="2023-01" db="EMBL/GenBank/DDBJ databases">
        <authorList>
            <person name="Sun Q."/>
            <person name="Evtushenko L."/>
        </authorList>
    </citation>
    <scope>NUCLEOTIDE SEQUENCE</scope>
    <source>
        <strain evidence="3">VKM B-2935</strain>
    </source>
</reference>
<dbReference type="RefSeq" id="WP_271195737.1">
    <property type="nucleotide sequence ID" value="NZ_BSFN01000006.1"/>
</dbReference>
<keyword evidence="2" id="KW-1133">Transmembrane helix</keyword>
<keyword evidence="4" id="KW-1185">Reference proteome</keyword>
<feature type="transmembrane region" description="Helical" evidence="2">
    <location>
        <begin position="247"/>
        <end position="267"/>
    </location>
</feature>
<dbReference type="Proteomes" id="UP001143328">
    <property type="component" value="Unassembled WGS sequence"/>
</dbReference>
<gene>
    <name evidence="3" type="ORF">GCM10017655_26090</name>
</gene>
<reference evidence="3" key="1">
    <citation type="journal article" date="2014" name="Int. J. Syst. Evol. Microbiol.">
        <title>Complete genome sequence of Corynebacterium casei LMG S-19264T (=DSM 44701T), isolated from a smear-ripened cheese.</title>
        <authorList>
            <consortium name="US DOE Joint Genome Institute (JGI-PGF)"/>
            <person name="Walter F."/>
            <person name="Albersmeier A."/>
            <person name="Kalinowski J."/>
            <person name="Ruckert C."/>
        </authorList>
    </citation>
    <scope>NUCLEOTIDE SEQUENCE</scope>
    <source>
        <strain evidence="3">VKM B-2935</strain>
    </source>
</reference>
<protein>
    <submittedName>
        <fullName evidence="3">Uncharacterized protein</fullName>
    </submittedName>
</protein>
<keyword evidence="2" id="KW-0472">Membrane</keyword>
<comment type="caution">
    <text evidence="3">The sequence shown here is derived from an EMBL/GenBank/DDBJ whole genome shotgun (WGS) entry which is preliminary data.</text>
</comment>